<evidence type="ECO:0000313" key="3">
    <source>
        <dbReference type="Proteomes" id="UP001154114"/>
    </source>
</evidence>
<proteinExistence type="predicted"/>
<dbReference type="AlphaFoldDB" id="A0A9N8PXS0"/>
<organism evidence="2 3">
    <name type="scientific">Chrysodeixis includens</name>
    <name type="common">Soybean looper</name>
    <name type="synonym">Pseudoplusia includens</name>
    <dbReference type="NCBI Taxonomy" id="689277"/>
    <lineage>
        <taxon>Eukaryota</taxon>
        <taxon>Metazoa</taxon>
        <taxon>Ecdysozoa</taxon>
        <taxon>Arthropoda</taxon>
        <taxon>Hexapoda</taxon>
        <taxon>Insecta</taxon>
        <taxon>Pterygota</taxon>
        <taxon>Neoptera</taxon>
        <taxon>Endopterygota</taxon>
        <taxon>Lepidoptera</taxon>
        <taxon>Glossata</taxon>
        <taxon>Ditrysia</taxon>
        <taxon>Noctuoidea</taxon>
        <taxon>Noctuidae</taxon>
        <taxon>Plusiinae</taxon>
        <taxon>Chrysodeixis</taxon>
    </lineage>
</organism>
<reference evidence="2" key="1">
    <citation type="submission" date="2021-12" db="EMBL/GenBank/DDBJ databases">
        <authorList>
            <person name="King R."/>
        </authorList>
    </citation>
    <scope>NUCLEOTIDE SEQUENCE</scope>
</reference>
<evidence type="ECO:0000313" key="2">
    <source>
        <dbReference type="EMBL" id="CAD0197003.1"/>
    </source>
</evidence>
<keyword evidence="3" id="KW-1185">Reference proteome</keyword>
<feature type="compositionally biased region" description="Gly residues" evidence="1">
    <location>
        <begin position="1"/>
        <end position="21"/>
    </location>
</feature>
<sequence length="165" mass="18730">MRLSRRGGGAGAGGADAGAGTDGDVATPARPAPPPPTHCQLMQPIQLSANHYKCNWVEDRIECPAAGTFFFPPEEKIDYKKMKPQSRQPDFRQNKLTSTQGNATEWGLRKHKRYEWKCTDVSDYISTSYEDTFMPPKLHQYLPNRERKARDSLVVILYNVFRGLW</sequence>
<gene>
    <name evidence="2" type="ORF">CINC_LOCUS11290</name>
</gene>
<name>A0A9N8PXS0_CHRIL</name>
<dbReference type="EMBL" id="LR824008">
    <property type="protein sequence ID" value="CAD0197003.1"/>
    <property type="molecule type" value="Genomic_DNA"/>
</dbReference>
<feature type="region of interest" description="Disordered" evidence="1">
    <location>
        <begin position="1"/>
        <end position="38"/>
    </location>
</feature>
<protein>
    <submittedName>
        <fullName evidence="2">Uncharacterized protein</fullName>
    </submittedName>
</protein>
<accession>A0A9N8PXS0</accession>
<evidence type="ECO:0000256" key="1">
    <source>
        <dbReference type="SAM" id="MobiDB-lite"/>
    </source>
</evidence>
<dbReference type="Proteomes" id="UP001154114">
    <property type="component" value="Chromosome 5"/>
</dbReference>
<dbReference type="OrthoDB" id="8185227at2759"/>